<accession>A0A9P6I514</accession>
<gene>
    <name evidence="9" type="ORF">CkaCkLH20_10447</name>
</gene>
<dbReference type="RefSeq" id="XP_038741571.1">
    <property type="nucleotide sequence ID" value="XM_038893161.1"/>
</dbReference>
<organism evidence="9 10">
    <name type="scientific">Colletotrichum karsti</name>
    <dbReference type="NCBI Taxonomy" id="1095194"/>
    <lineage>
        <taxon>Eukaryota</taxon>
        <taxon>Fungi</taxon>
        <taxon>Dikarya</taxon>
        <taxon>Ascomycota</taxon>
        <taxon>Pezizomycotina</taxon>
        <taxon>Sordariomycetes</taxon>
        <taxon>Hypocreomycetidae</taxon>
        <taxon>Glomerellales</taxon>
        <taxon>Glomerellaceae</taxon>
        <taxon>Colletotrichum</taxon>
        <taxon>Colletotrichum boninense species complex</taxon>
    </lineage>
</organism>
<dbReference type="InterPro" id="IPR052360">
    <property type="entry name" value="Transcr_Regulatory_Proteins"/>
</dbReference>
<dbReference type="OrthoDB" id="3598904at2759"/>
<dbReference type="Proteomes" id="UP000781932">
    <property type="component" value="Unassembled WGS sequence"/>
</dbReference>
<keyword evidence="1" id="KW-0479">Metal-binding</keyword>
<dbReference type="EMBL" id="JAATWM020000040">
    <property type="protein sequence ID" value="KAF9872110.1"/>
    <property type="molecule type" value="Genomic_DNA"/>
</dbReference>
<evidence type="ECO:0000256" key="7">
    <source>
        <dbReference type="SAM" id="MobiDB-lite"/>
    </source>
</evidence>
<dbReference type="Pfam" id="PF11951">
    <property type="entry name" value="Fungal_trans_2"/>
    <property type="match status" value="1"/>
</dbReference>
<keyword evidence="6" id="KW-0539">Nucleus</keyword>
<dbReference type="CDD" id="cd00067">
    <property type="entry name" value="GAL4"/>
    <property type="match status" value="1"/>
</dbReference>
<dbReference type="InterPro" id="IPR036864">
    <property type="entry name" value="Zn2-C6_fun-type_DNA-bd_sf"/>
</dbReference>
<dbReference type="InterPro" id="IPR001138">
    <property type="entry name" value="Zn2Cys6_DnaBD"/>
</dbReference>
<dbReference type="SUPFAM" id="SSF57701">
    <property type="entry name" value="Zn2/Cys6 DNA-binding domain"/>
    <property type="match status" value="1"/>
</dbReference>
<dbReference type="GO" id="GO:0000981">
    <property type="term" value="F:DNA-binding transcription factor activity, RNA polymerase II-specific"/>
    <property type="evidence" value="ECO:0007669"/>
    <property type="project" value="InterPro"/>
</dbReference>
<feature type="region of interest" description="Disordered" evidence="7">
    <location>
        <begin position="1"/>
        <end position="35"/>
    </location>
</feature>
<evidence type="ECO:0000256" key="4">
    <source>
        <dbReference type="ARBA" id="ARBA00023125"/>
    </source>
</evidence>
<evidence type="ECO:0000256" key="5">
    <source>
        <dbReference type="ARBA" id="ARBA00023163"/>
    </source>
</evidence>
<keyword evidence="4" id="KW-0238">DNA-binding</keyword>
<dbReference type="PANTHER" id="PTHR36206">
    <property type="entry name" value="ASPERCRYPTIN BIOSYNTHESIS CLUSTER-SPECIFIC TRANSCRIPTION REGULATOR ATNN-RELATED"/>
    <property type="match status" value="1"/>
</dbReference>
<keyword evidence="3" id="KW-0805">Transcription regulation</keyword>
<dbReference type="SMART" id="SM00066">
    <property type="entry name" value="GAL4"/>
    <property type="match status" value="1"/>
</dbReference>
<evidence type="ECO:0000313" key="10">
    <source>
        <dbReference type="Proteomes" id="UP000781932"/>
    </source>
</evidence>
<reference evidence="9" key="2">
    <citation type="submission" date="2020-11" db="EMBL/GenBank/DDBJ databases">
        <title>Whole genome sequencing of Colletotrichum sp.</title>
        <authorList>
            <person name="Li H."/>
        </authorList>
    </citation>
    <scope>NUCLEOTIDE SEQUENCE</scope>
    <source>
        <strain evidence="9">CkLH20</strain>
    </source>
</reference>
<dbReference type="PROSITE" id="PS50048">
    <property type="entry name" value="ZN2_CY6_FUNGAL_2"/>
    <property type="match status" value="1"/>
</dbReference>
<evidence type="ECO:0000256" key="3">
    <source>
        <dbReference type="ARBA" id="ARBA00023015"/>
    </source>
</evidence>
<feature type="compositionally biased region" description="Polar residues" evidence="7">
    <location>
        <begin position="10"/>
        <end position="23"/>
    </location>
</feature>
<dbReference type="GeneID" id="62166235"/>
<evidence type="ECO:0000259" key="8">
    <source>
        <dbReference type="PROSITE" id="PS50048"/>
    </source>
</evidence>
<dbReference type="Pfam" id="PF00172">
    <property type="entry name" value="Zn_clus"/>
    <property type="match status" value="1"/>
</dbReference>
<name>A0A9P6I514_9PEZI</name>
<evidence type="ECO:0000256" key="1">
    <source>
        <dbReference type="ARBA" id="ARBA00022723"/>
    </source>
</evidence>
<proteinExistence type="predicted"/>
<feature type="domain" description="Zn(2)-C6 fungal-type" evidence="8">
    <location>
        <begin position="64"/>
        <end position="92"/>
    </location>
</feature>
<comment type="caution">
    <text evidence="9">The sequence shown here is derived from an EMBL/GenBank/DDBJ whole genome shotgun (WGS) entry which is preliminary data.</text>
</comment>
<evidence type="ECO:0000313" key="9">
    <source>
        <dbReference type="EMBL" id="KAF9872110.1"/>
    </source>
</evidence>
<dbReference type="PANTHER" id="PTHR36206:SF12">
    <property type="entry name" value="ASPERCRYPTIN BIOSYNTHESIS CLUSTER-SPECIFIC TRANSCRIPTION REGULATOR ATNN-RELATED"/>
    <property type="match status" value="1"/>
</dbReference>
<evidence type="ECO:0000256" key="6">
    <source>
        <dbReference type="ARBA" id="ARBA00023242"/>
    </source>
</evidence>
<keyword evidence="2" id="KW-0862">Zinc</keyword>
<keyword evidence="5" id="KW-0804">Transcription</keyword>
<sequence length="574" mass="65717">MKHSELIEMPSQNLAESPESTDSGSEKGAGTAAKIAGRSSGVVTFAVDGRPKANRSKNTKSRSGCVTCKKRRIRCDEAKPSCFNCAKSKRECEGYVQKPKASAVPKQVRENRTLLIKPNYESHLFTDQLQKDHFDYWMSFTKDFTLFPSDLMSHLMPQIAREEPAVRHAAFAIGAATMGTHSLEQRTSGQGPFMAQALNHYGKAIQIIRNSEQSKKSLPRALLTCLLFVTFESLQGNHIAALQHMDHGCKILDQVTRQGVAGECPPRLVQEVHDAFRRFTMFAWSLNGYHPEETQTYVPWCCRGRRSRYAIDELPASFDEMVEAQKWWEITQHHIIYTSKMNSGFAFEGLQRDNPERMKRMTSEASKRYLEMMERWRERFKPLMKGAMRQRASNPKIYLQMVSLRLQFLSLEICCKSLYYSDIDYMEKATPAWKAIVSLSRIWLNGQQQSPGPSKEVFTMESSPSWALMLAGVLCFDEEVRNEAHDLMQTYPRRDGLWDSRSYETIIRSTNYLREEAGGDQRLVCQDILANKQLIFANNGIVRRDYRENMGQYEVATERNTPLDQAGEVTVVLR</sequence>
<dbReference type="Gene3D" id="4.10.240.10">
    <property type="entry name" value="Zn(2)-C6 fungal-type DNA-binding domain"/>
    <property type="match status" value="1"/>
</dbReference>
<reference evidence="9" key="1">
    <citation type="submission" date="2020-03" db="EMBL/GenBank/DDBJ databases">
        <authorList>
            <person name="He L."/>
        </authorList>
    </citation>
    <scope>NUCLEOTIDE SEQUENCE</scope>
    <source>
        <strain evidence="9">CkLH20</strain>
    </source>
</reference>
<evidence type="ECO:0000256" key="2">
    <source>
        <dbReference type="ARBA" id="ARBA00022833"/>
    </source>
</evidence>
<dbReference type="GO" id="GO:0003677">
    <property type="term" value="F:DNA binding"/>
    <property type="evidence" value="ECO:0007669"/>
    <property type="project" value="UniProtKB-KW"/>
</dbReference>
<dbReference type="AlphaFoldDB" id="A0A9P6I514"/>
<protein>
    <submittedName>
        <fullName evidence="9">C6 zinc finger domain protein</fullName>
    </submittedName>
</protein>
<dbReference type="PROSITE" id="PS00463">
    <property type="entry name" value="ZN2_CY6_FUNGAL_1"/>
    <property type="match status" value="1"/>
</dbReference>
<dbReference type="InterPro" id="IPR021858">
    <property type="entry name" value="Fun_TF"/>
</dbReference>
<dbReference type="GO" id="GO:0008270">
    <property type="term" value="F:zinc ion binding"/>
    <property type="evidence" value="ECO:0007669"/>
    <property type="project" value="InterPro"/>
</dbReference>
<keyword evidence="10" id="KW-1185">Reference proteome</keyword>